<protein>
    <submittedName>
        <fullName evidence="2">Transcriptional regulator</fullName>
    </submittedName>
</protein>
<name>A0A1E7JWQ9_9ACTN</name>
<dbReference type="InterPro" id="IPR035214">
    <property type="entry name" value="DUF5324"/>
</dbReference>
<dbReference type="AlphaFoldDB" id="A0A1E7JWQ9"/>
<dbReference type="EMBL" id="LJGU01000148">
    <property type="protein sequence ID" value="OEU96104.1"/>
    <property type="molecule type" value="Genomic_DNA"/>
</dbReference>
<proteinExistence type="predicted"/>
<dbReference type="Pfam" id="PF17258">
    <property type="entry name" value="DUF5324"/>
    <property type="match status" value="1"/>
</dbReference>
<dbReference type="PATRIC" id="fig|1075402.3.peg.689"/>
<evidence type="ECO:0000313" key="2">
    <source>
        <dbReference type="EMBL" id="OEU96104.1"/>
    </source>
</evidence>
<evidence type="ECO:0000256" key="1">
    <source>
        <dbReference type="SAM" id="MobiDB-lite"/>
    </source>
</evidence>
<reference evidence="2 3" key="1">
    <citation type="journal article" date="2016" name="Front. Microbiol.">
        <title>Comparative Genomics Analysis of Streptomyces Species Reveals Their Adaptation to the Marine Environment and Their Diversity at the Genomic Level.</title>
        <authorList>
            <person name="Tian X."/>
            <person name="Zhang Z."/>
            <person name="Yang T."/>
            <person name="Chen M."/>
            <person name="Li J."/>
            <person name="Chen F."/>
            <person name="Yang J."/>
            <person name="Li W."/>
            <person name="Zhang B."/>
            <person name="Zhang Z."/>
            <person name="Wu J."/>
            <person name="Zhang C."/>
            <person name="Long L."/>
            <person name="Xiao J."/>
        </authorList>
    </citation>
    <scope>NUCLEOTIDE SEQUENCE [LARGE SCALE GENOMIC DNA]</scope>
    <source>
        <strain evidence="2 3">SCSIO 02100</strain>
    </source>
</reference>
<feature type="compositionally biased region" description="Basic and acidic residues" evidence="1">
    <location>
        <begin position="13"/>
        <end position="22"/>
    </location>
</feature>
<comment type="caution">
    <text evidence="2">The sequence shown here is derived from an EMBL/GenBank/DDBJ whole genome shotgun (WGS) entry which is preliminary data.</text>
</comment>
<accession>A0A1E7JWQ9</accession>
<evidence type="ECO:0000313" key="3">
    <source>
        <dbReference type="Proteomes" id="UP000176101"/>
    </source>
</evidence>
<dbReference type="RefSeq" id="WP_070198497.1">
    <property type="nucleotide sequence ID" value="NZ_LJGU01000148.1"/>
</dbReference>
<sequence>MTRIDSARAAADSARESVRHAAEAAAPYAENAKETATHYAHEAGARLGPRVSEAARLTRCSAREGYDNHVAPRLSRAWDALPPEVDQTAHRAARRTRQAAREATDYAAPRLDAALSAAGPARDEARSRSTAALAALRGRVSADEVERLVARRRRCDRAGRLAKRLAVVGLLAGGAYAAWRWWDRQANPDWLVEPPQATELADGPGPSPSPGTEHSRSGEDRTSGPEGTSRDDESDAERPEGPR</sequence>
<feature type="region of interest" description="Disordered" evidence="1">
    <location>
        <begin position="190"/>
        <end position="243"/>
    </location>
</feature>
<dbReference type="Proteomes" id="UP000176101">
    <property type="component" value="Unassembled WGS sequence"/>
</dbReference>
<feature type="compositionally biased region" description="Basic and acidic residues" evidence="1">
    <location>
        <begin position="213"/>
        <end position="243"/>
    </location>
</feature>
<feature type="region of interest" description="Disordered" evidence="1">
    <location>
        <begin position="1"/>
        <end position="37"/>
    </location>
</feature>
<gene>
    <name evidence="2" type="ORF">AN216_22410</name>
</gene>
<organism evidence="2 3">
    <name type="scientific">Streptomyces oceani</name>
    <dbReference type="NCBI Taxonomy" id="1075402"/>
    <lineage>
        <taxon>Bacteria</taxon>
        <taxon>Bacillati</taxon>
        <taxon>Actinomycetota</taxon>
        <taxon>Actinomycetes</taxon>
        <taxon>Kitasatosporales</taxon>
        <taxon>Streptomycetaceae</taxon>
        <taxon>Streptomyces</taxon>
    </lineage>
</organism>
<keyword evidence="3" id="KW-1185">Reference proteome</keyword>
<dbReference type="STRING" id="1075402.AN216_22410"/>
<dbReference type="OrthoDB" id="4336216at2"/>